<evidence type="ECO:0000256" key="4">
    <source>
        <dbReference type="SAM" id="Coils"/>
    </source>
</evidence>
<dbReference type="SUPFAM" id="SSF52313">
    <property type="entry name" value="Ribosomal protein S2"/>
    <property type="match status" value="2"/>
</dbReference>
<dbReference type="InterPro" id="IPR005706">
    <property type="entry name" value="Ribosomal_uS2_bac/mit/plastid"/>
</dbReference>
<comment type="similarity">
    <text evidence="2 3">Belongs to the universal ribosomal protein uS2 family.</text>
</comment>
<dbReference type="Pfam" id="PF01938">
    <property type="entry name" value="TRAM"/>
    <property type="match status" value="1"/>
</dbReference>
<dbReference type="GO" id="GO:0005763">
    <property type="term" value="C:mitochondrial small ribosomal subunit"/>
    <property type="evidence" value="ECO:0007669"/>
    <property type="project" value="TreeGrafter"/>
</dbReference>
<dbReference type="GO" id="GO:0006412">
    <property type="term" value="P:translation"/>
    <property type="evidence" value="ECO:0007669"/>
    <property type="project" value="UniProtKB-UniRule"/>
</dbReference>
<feature type="coiled-coil region" evidence="4">
    <location>
        <begin position="488"/>
        <end position="559"/>
    </location>
</feature>
<gene>
    <name evidence="3 7" type="primary">rps2</name>
</gene>
<dbReference type="Gene3D" id="2.40.50.140">
    <property type="entry name" value="Nucleic acid-binding proteins"/>
    <property type="match status" value="2"/>
</dbReference>
<dbReference type="InterPro" id="IPR002792">
    <property type="entry name" value="TRAM_dom"/>
</dbReference>
<dbReference type="Gene3D" id="3.40.50.10490">
    <property type="entry name" value="Glucose-6-phosphate isomerase like protein, domain 1"/>
    <property type="match status" value="2"/>
</dbReference>
<dbReference type="InterPro" id="IPR012340">
    <property type="entry name" value="NA-bd_OB-fold"/>
</dbReference>
<reference evidence="7" key="1">
    <citation type="journal article" date="2015" name="BMC Evol. Biol.">
        <title>Chloroplast phylogenomic analysis of chlorophyte green algae identifies a novel lineage sister to the Sphaeropleales (Chlorophyceae).</title>
        <authorList>
            <person name="Lemieux C."/>
            <person name="Vincent A.T."/>
            <person name="Labarre A."/>
            <person name="Otis C."/>
            <person name="Turmel M."/>
        </authorList>
    </citation>
    <scope>NUCLEOTIDE SEQUENCE</scope>
</reference>
<protein>
    <recommendedName>
        <fullName evidence="3">Small ribosomal subunit protein uS2c</fullName>
    </recommendedName>
</protein>
<keyword evidence="4" id="KW-0175">Coiled coil</keyword>
<dbReference type="GO" id="GO:0003735">
    <property type="term" value="F:structural constituent of ribosome"/>
    <property type="evidence" value="ECO:0007669"/>
    <property type="project" value="InterPro"/>
</dbReference>
<evidence type="ECO:0000313" key="7">
    <source>
        <dbReference type="EMBL" id="ALO20994.1"/>
    </source>
</evidence>
<proteinExistence type="inferred from homology"/>
<evidence type="ECO:0000256" key="2">
    <source>
        <dbReference type="ARBA" id="ARBA00006242"/>
    </source>
</evidence>
<dbReference type="HAMAP" id="MF_00291_B">
    <property type="entry name" value="Ribosomal_uS2_B"/>
    <property type="match status" value="1"/>
</dbReference>
<dbReference type="Pfam" id="PF00318">
    <property type="entry name" value="Ribosomal_S2"/>
    <property type="match status" value="2"/>
</dbReference>
<dbReference type="InterPro" id="IPR001865">
    <property type="entry name" value="Ribosomal_uS2"/>
</dbReference>
<dbReference type="EMBL" id="KT624780">
    <property type="protein sequence ID" value="ALO20994.1"/>
    <property type="molecule type" value="Genomic_DNA"/>
</dbReference>
<keyword evidence="3 7" id="KW-0689">Ribosomal protein</keyword>
<evidence type="ECO:0000259" key="6">
    <source>
        <dbReference type="PROSITE" id="PS50926"/>
    </source>
</evidence>
<geneLocation type="chloroplast" evidence="7"/>
<keyword evidence="3" id="KW-0687">Ribonucleoprotein</keyword>
<dbReference type="NCBIfam" id="TIGR01011">
    <property type="entry name" value="rpsB_bact"/>
    <property type="match status" value="1"/>
</dbReference>
<dbReference type="AlphaFoldDB" id="A0A0S2IBN7"/>
<feature type="region of interest" description="Disordered" evidence="5">
    <location>
        <begin position="857"/>
        <end position="882"/>
    </location>
</feature>
<feature type="domain" description="TRAM" evidence="6">
    <location>
        <begin position="143"/>
        <end position="203"/>
    </location>
</feature>
<name>A0A0S2IBN7_9CHLO</name>
<evidence type="ECO:0000256" key="5">
    <source>
        <dbReference type="SAM" id="MobiDB-lite"/>
    </source>
</evidence>
<dbReference type="InterPro" id="IPR023591">
    <property type="entry name" value="Ribosomal_uS2_flav_dom_sf"/>
</dbReference>
<keyword evidence="7" id="KW-0934">Plastid</keyword>
<dbReference type="PANTHER" id="PTHR12534:SF0">
    <property type="entry name" value="SMALL RIBOSOMAL SUBUNIT PROTEIN US2M"/>
    <property type="match status" value="1"/>
</dbReference>
<comment type="subcellular location">
    <subcellularLocation>
        <location evidence="1 3">Plastid</location>
        <location evidence="1 3">Chloroplast</location>
    </subcellularLocation>
</comment>
<dbReference type="GO" id="GO:0009507">
    <property type="term" value="C:chloroplast"/>
    <property type="evidence" value="ECO:0007669"/>
    <property type="project" value="UniProtKB-SubCell"/>
</dbReference>
<sequence>MVSKKRKDTENQNLVKKKIPNRKKLLKQKKFLLQKKLTLLKKIKLKKKKFQIEKNFLKKKKLLKKFQISVGSICEFKINALGLKNIGIDDRSKRYPVLIPNAKLGDRVKAKIFQINFNQKNKYAIAKLIEVIEKSKSIDNLINVNPGDILEINIKKVNEKGAGIVELENNYKLIIPNAQLDKTPVNVQITRIKSKYAFGHIINSSNINSSIIPLHSQIKLKFFKKKIKENFQLVQGSKLTIKIPKKVKKYGKYLVLKLKGLLIFLKLNGKVKIGNKIRIKFTKVNSNFALGKILKINPNSLTKKQKIVKYSISQMLKNGVHLGENESKCHAKMKKYIWLENYQKNKKDQPTTINLLKTHRCLNKALNRLTKYAFKGRNFLFIGTKQAAASLIEHASVFTKTSFFVNTRWLGGMLTNWATICESIFKIDKILREKQEIVYTLLKKRRKIKRILIPLLRFRQKTILKKFLAKKNQLLIKQLKSPKFSNFLSEQLENRKQILKLINKLKEDKESLNKLIVEKQLENRLLNYKLMNSNKDDKLNNTEQENDKLINLAMNRRNQIKIILNFLLVKKIDSEANISNKLFIQLIKKKINFIRKDYKKYSKLNKDIIGQKESKLTKEKKTTNPLIKAKRNIKKIFKFLSQKKKFSRVGFNLKNLKKIFLLKKFLKLLPLLKRVAKISQRKLKKIAHICMKKFIDLPLRRSFKKVFSYVYKDFLLGDSKKISSSQTKKWKRLEKYLGGISNMTKISEKAIYKNVAIIIGQKEEMNAVRECKKLGLETFHIVDTNCNPTLADHIIPANDDSKNSIKYILHKFLVRIRLAQKVRKNIDSKKNQALLRQKARLQIKKNQALLRQKARLQIKKNQSNKKSAPLKDSNNKKSVPLKDSNNKLILIRPIKKNQ</sequence>
<evidence type="ECO:0000256" key="3">
    <source>
        <dbReference type="HAMAP-Rule" id="MF_00291"/>
    </source>
</evidence>
<dbReference type="PROSITE" id="PS50926">
    <property type="entry name" value="TRAM"/>
    <property type="match status" value="2"/>
</dbReference>
<accession>A0A0S2IBN7</accession>
<keyword evidence="7" id="KW-0150">Chloroplast</keyword>
<dbReference type="PANTHER" id="PTHR12534">
    <property type="entry name" value="30S RIBOSOMAL PROTEIN S2 PROKARYOTIC AND ORGANELLAR"/>
    <property type="match status" value="1"/>
</dbReference>
<evidence type="ECO:0000256" key="1">
    <source>
        <dbReference type="ARBA" id="ARBA00004229"/>
    </source>
</evidence>
<organism evidence="7">
    <name type="scientific">Microglena monadina</name>
    <dbReference type="NCBI Taxonomy" id="47904"/>
    <lineage>
        <taxon>Eukaryota</taxon>
        <taxon>Viridiplantae</taxon>
        <taxon>Chlorophyta</taxon>
        <taxon>core chlorophytes</taxon>
        <taxon>Chlorophyceae</taxon>
        <taxon>CS clade</taxon>
        <taxon>Chlamydomonadales</taxon>
        <taxon>Chlamydomonadaceae</taxon>
        <taxon>Microglena</taxon>
    </lineage>
</organism>
<feature type="domain" description="TRAM" evidence="6">
    <location>
        <begin position="232"/>
        <end position="295"/>
    </location>
</feature>
<dbReference type="CDD" id="cd01425">
    <property type="entry name" value="RPS2"/>
    <property type="match status" value="1"/>
</dbReference>